<dbReference type="Pfam" id="PF00313">
    <property type="entry name" value="CSD"/>
    <property type="match status" value="1"/>
</dbReference>
<dbReference type="RefSeq" id="WP_274260801.1">
    <property type="nucleotide sequence ID" value="NZ_CP117884.1"/>
</dbReference>
<evidence type="ECO:0000313" key="3">
    <source>
        <dbReference type="Proteomes" id="UP001220377"/>
    </source>
</evidence>
<dbReference type="PROSITE" id="PS51857">
    <property type="entry name" value="CSD_2"/>
    <property type="match status" value="1"/>
</dbReference>
<proteinExistence type="predicted"/>
<dbReference type="InterPro" id="IPR011129">
    <property type="entry name" value="CSD"/>
</dbReference>
<keyword evidence="3" id="KW-1185">Reference proteome</keyword>
<accession>A0ABY7WS25</accession>
<dbReference type="SMART" id="SM00357">
    <property type="entry name" value="CSP"/>
    <property type="match status" value="1"/>
</dbReference>
<feature type="domain" description="CSD" evidence="1">
    <location>
        <begin position="1"/>
        <end position="72"/>
    </location>
</feature>
<protein>
    <submittedName>
        <fullName evidence="2">Cold shock domain-containing protein</fullName>
    </submittedName>
</protein>
<dbReference type="Gene3D" id="2.40.50.140">
    <property type="entry name" value="Nucleic acid-binding proteins"/>
    <property type="match status" value="1"/>
</dbReference>
<gene>
    <name evidence="2" type="ORF">PQ472_01675</name>
</gene>
<sequence length="74" mass="8203">MTTGTISWFSLDKGFGIIKTDDGSEVFMSYSAIADSSLRYPSAGQRVEFQMRESAHNFLNYTEGLRAADVRLAS</sequence>
<dbReference type="Proteomes" id="UP001220377">
    <property type="component" value="Chromosome"/>
</dbReference>
<dbReference type="InterPro" id="IPR002059">
    <property type="entry name" value="CSP_DNA-bd"/>
</dbReference>
<reference evidence="2 3" key="1">
    <citation type="submission" date="2023-02" db="EMBL/GenBank/DDBJ databases">
        <title>Genome sequence of Lacticaseibacillus sp. KACC 23028.</title>
        <authorList>
            <person name="Kim S."/>
            <person name="Heo J."/>
            <person name="Kwon S.-W."/>
        </authorList>
    </citation>
    <scope>NUCLEOTIDE SEQUENCE [LARGE SCALE GENOMIC DNA]</scope>
    <source>
        <strain evidence="2 3">KACC 23028</strain>
    </source>
</reference>
<evidence type="ECO:0000313" key="2">
    <source>
        <dbReference type="EMBL" id="WDF82978.1"/>
    </source>
</evidence>
<dbReference type="SUPFAM" id="SSF50249">
    <property type="entry name" value="Nucleic acid-binding proteins"/>
    <property type="match status" value="1"/>
</dbReference>
<dbReference type="PRINTS" id="PR00050">
    <property type="entry name" value="COLDSHOCK"/>
</dbReference>
<name>A0ABY7WS25_9LACO</name>
<dbReference type="InterPro" id="IPR012340">
    <property type="entry name" value="NA-bd_OB-fold"/>
</dbReference>
<evidence type="ECO:0000259" key="1">
    <source>
        <dbReference type="PROSITE" id="PS51857"/>
    </source>
</evidence>
<dbReference type="EMBL" id="CP117884">
    <property type="protein sequence ID" value="WDF82978.1"/>
    <property type="molecule type" value="Genomic_DNA"/>
</dbReference>
<organism evidence="2 3">
    <name type="scientific">Lacticaseibacillus pabuli</name>
    <dbReference type="NCBI Taxonomy" id="3025672"/>
    <lineage>
        <taxon>Bacteria</taxon>
        <taxon>Bacillati</taxon>
        <taxon>Bacillota</taxon>
        <taxon>Bacilli</taxon>
        <taxon>Lactobacillales</taxon>
        <taxon>Lactobacillaceae</taxon>
        <taxon>Lacticaseibacillus</taxon>
    </lineage>
</organism>